<dbReference type="AlphaFoldDB" id="A0AB73TA80"/>
<dbReference type="GO" id="GO:0000160">
    <property type="term" value="P:phosphorelay signal transduction system"/>
    <property type="evidence" value="ECO:0007669"/>
    <property type="project" value="InterPro"/>
</dbReference>
<dbReference type="SUPFAM" id="SSF47226">
    <property type="entry name" value="Histidine-containing phosphotransfer domain, HPT domain"/>
    <property type="match status" value="1"/>
</dbReference>
<evidence type="ECO:0000313" key="2">
    <source>
        <dbReference type="EMBL" id="PWJ79107.1"/>
    </source>
</evidence>
<dbReference type="Pfam" id="PF01627">
    <property type="entry name" value="Hpt"/>
    <property type="match status" value="1"/>
</dbReference>
<gene>
    <name evidence="2" type="ORF">C7383_101484</name>
</gene>
<proteinExistence type="predicted"/>
<accession>A0AB73TA80</accession>
<evidence type="ECO:0000259" key="1">
    <source>
        <dbReference type="Pfam" id="PF01627"/>
    </source>
</evidence>
<dbReference type="RefSeq" id="WP_109624812.1">
    <property type="nucleotide sequence ID" value="NZ_JANKBI010000001.1"/>
</dbReference>
<dbReference type="InterPro" id="IPR008207">
    <property type="entry name" value="Sig_transdc_His_kin_Hpt_dom"/>
</dbReference>
<organism evidence="2 3">
    <name type="scientific">Murimonas intestini</name>
    <dbReference type="NCBI Taxonomy" id="1337051"/>
    <lineage>
        <taxon>Bacteria</taxon>
        <taxon>Bacillati</taxon>
        <taxon>Bacillota</taxon>
        <taxon>Clostridia</taxon>
        <taxon>Lachnospirales</taxon>
        <taxon>Lachnospiraceae</taxon>
        <taxon>Murimonas</taxon>
    </lineage>
</organism>
<feature type="domain" description="HPt" evidence="1">
    <location>
        <begin position="40"/>
        <end position="108"/>
    </location>
</feature>
<reference evidence="2 3" key="1">
    <citation type="submission" date="2018-05" db="EMBL/GenBank/DDBJ databases">
        <authorList>
            <person name="Goeker M."/>
            <person name="Huntemann M."/>
            <person name="Clum A."/>
            <person name="Pillay M."/>
            <person name="Palaniappan K."/>
            <person name="Varghese N."/>
            <person name="Mikhailova N."/>
            <person name="Stamatis D."/>
            <person name="Reddy T."/>
            <person name="Daum C."/>
            <person name="Shapiro N."/>
            <person name="Ivanova N."/>
            <person name="Kyrpides N."/>
            <person name="Woyke T."/>
        </authorList>
    </citation>
    <scope>NUCLEOTIDE SEQUENCE [LARGE SCALE GENOMIC DNA]</scope>
    <source>
        <strain evidence="2 3">DSM 26524</strain>
    </source>
</reference>
<evidence type="ECO:0000313" key="3">
    <source>
        <dbReference type="Proteomes" id="UP000245412"/>
    </source>
</evidence>
<dbReference type="EMBL" id="QGGY01000001">
    <property type="protein sequence ID" value="PWJ79107.1"/>
    <property type="molecule type" value="Genomic_DNA"/>
</dbReference>
<dbReference type="Proteomes" id="UP000245412">
    <property type="component" value="Unassembled WGS sequence"/>
</dbReference>
<sequence length="122" mass="13692">MTVREAYGKLCGNYEDVSYRINEKMLLRLIGMLLKDQNYRDICEALDKSDYETAFRGAHTLKGVALNLSLTSLAEKAGRLTETLRSRQDNGSIKPAFEEFEQAYQDMQAVFLQLLASSGGDA</sequence>
<dbReference type="InterPro" id="IPR036641">
    <property type="entry name" value="HPT_dom_sf"/>
</dbReference>
<comment type="caution">
    <text evidence="2">The sequence shown here is derived from an EMBL/GenBank/DDBJ whole genome shotgun (WGS) entry which is preliminary data.</text>
</comment>
<name>A0AB73TA80_9FIRM</name>
<protein>
    <submittedName>
        <fullName evidence="2">Hpt domain-containing protein</fullName>
    </submittedName>
</protein>
<dbReference type="Gene3D" id="1.20.120.160">
    <property type="entry name" value="HPT domain"/>
    <property type="match status" value="1"/>
</dbReference>
<keyword evidence="3" id="KW-1185">Reference proteome</keyword>